<protein>
    <submittedName>
        <fullName evidence="3">Class I SAM-dependent methyltransferase</fullName>
    </submittedName>
</protein>
<keyword evidence="3" id="KW-0808">Transferase</keyword>
<dbReference type="Proteomes" id="UP000308037">
    <property type="component" value="Unassembled WGS sequence"/>
</dbReference>
<evidence type="ECO:0000313" key="4">
    <source>
        <dbReference type="Proteomes" id="UP000308037"/>
    </source>
</evidence>
<feature type="domain" description="Methyltransferase" evidence="2">
    <location>
        <begin position="36"/>
        <end position="106"/>
    </location>
</feature>
<evidence type="ECO:0000313" key="3">
    <source>
        <dbReference type="EMBL" id="TKR25550.1"/>
    </source>
</evidence>
<dbReference type="Gene3D" id="3.40.50.150">
    <property type="entry name" value="Vaccinia Virus protein VP39"/>
    <property type="match status" value="1"/>
</dbReference>
<evidence type="ECO:0000256" key="1">
    <source>
        <dbReference type="SAM" id="MobiDB-lite"/>
    </source>
</evidence>
<name>A0A4U5J8W9_9EURY</name>
<keyword evidence="3" id="KW-0489">Methyltransferase</keyword>
<dbReference type="SUPFAM" id="SSF53335">
    <property type="entry name" value="S-adenosyl-L-methionine-dependent methyltransferases"/>
    <property type="match status" value="1"/>
</dbReference>
<organism evidence="3 4">
    <name type="scientific">Natronomonas salsuginis</name>
    <dbReference type="NCBI Taxonomy" id="2217661"/>
    <lineage>
        <taxon>Archaea</taxon>
        <taxon>Methanobacteriati</taxon>
        <taxon>Methanobacteriota</taxon>
        <taxon>Stenosarchaea group</taxon>
        <taxon>Halobacteria</taxon>
        <taxon>Halobacteriales</taxon>
        <taxon>Natronomonadaceae</taxon>
        <taxon>Natronomonas</taxon>
    </lineage>
</organism>
<reference evidence="3 4" key="1">
    <citation type="submission" date="2019-04" db="EMBL/GenBank/DDBJ databases">
        <title>Natronomonas sp. F20-122 a newhaloarchaeon isolated from a saline saltern of Isla Bacuta, Huelva, Spain.</title>
        <authorList>
            <person name="Duran-Viseras A."/>
            <person name="Sanchez-Porro C."/>
            <person name="Ventosa A."/>
        </authorList>
    </citation>
    <scope>NUCLEOTIDE SEQUENCE [LARGE SCALE GENOMIC DNA]</scope>
    <source>
        <strain evidence="3 4">F20-122</strain>
    </source>
</reference>
<dbReference type="EMBL" id="QKNX01000003">
    <property type="protein sequence ID" value="TKR25550.1"/>
    <property type="molecule type" value="Genomic_DNA"/>
</dbReference>
<dbReference type="Pfam" id="PF13649">
    <property type="entry name" value="Methyltransf_25"/>
    <property type="match status" value="1"/>
</dbReference>
<keyword evidence="4" id="KW-1185">Reference proteome</keyword>
<dbReference type="InterPro" id="IPR041698">
    <property type="entry name" value="Methyltransf_25"/>
</dbReference>
<proteinExistence type="predicted"/>
<accession>A0A4U5J8W9</accession>
<dbReference type="OrthoDB" id="147504at2157"/>
<dbReference type="CDD" id="cd02440">
    <property type="entry name" value="AdoMet_MTases"/>
    <property type="match status" value="1"/>
</dbReference>
<evidence type="ECO:0000259" key="2">
    <source>
        <dbReference type="Pfam" id="PF13649"/>
    </source>
</evidence>
<dbReference type="RefSeq" id="WP_137276550.1">
    <property type="nucleotide sequence ID" value="NZ_QKNX01000003.1"/>
</dbReference>
<feature type="region of interest" description="Disordered" evidence="1">
    <location>
        <begin position="186"/>
        <end position="206"/>
    </location>
</feature>
<dbReference type="AlphaFoldDB" id="A0A4U5J8W9"/>
<sequence>MTDWDERFGSGQYPQEPEPSALLRRYVDSLPTGRALDVAAGTGRNAVFLAERGHRVDALDASRVGLEITRDRAAERGVEDRLDPVQADVPTYEFPTDTYDLVTISFYRAVDRLSDIKASLIEGGILFAEHHLRTTDSVSSGPSGDRYRFAANELLRATLDLTVLAYEERTERRSDGRSGAIARVVARNTSGQRQSYPPLEAADTET</sequence>
<dbReference type="GO" id="GO:0032259">
    <property type="term" value="P:methylation"/>
    <property type="evidence" value="ECO:0007669"/>
    <property type="project" value="UniProtKB-KW"/>
</dbReference>
<gene>
    <name evidence="3" type="ORF">DM868_09010</name>
</gene>
<dbReference type="GO" id="GO:0008168">
    <property type="term" value="F:methyltransferase activity"/>
    <property type="evidence" value="ECO:0007669"/>
    <property type="project" value="UniProtKB-KW"/>
</dbReference>
<dbReference type="InterPro" id="IPR029063">
    <property type="entry name" value="SAM-dependent_MTases_sf"/>
</dbReference>
<comment type="caution">
    <text evidence="3">The sequence shown here is derived from an EMBL/GenBank/DDBJ whole genome shotgun (WGS) entry which is preliminary data.</text>
</comment>